<evidence type="ECO:0000313" key="1">
    <source>
        <dbReference type="EMBL" id="AAB05354.1"/>
    </source>
</evidence>
<sequence>MHIISVVTGAFKTGRSIPFDALMSAFRTWTLTWRSENPRACSLL</sequence>
<name>Q44694_BACAM</name>
<dbReference type="PIR" id="I40033">
    <property type="entry name" value="I40033"/>
</dbReference>
<accession>Q44694</accession>
<proteinExistence type="predicted"/>
<dbReference type="EMBL" id="K02661">
    <property type="protein sequence ID" value="AAB05354.1"/>
    <property type="molecule type" value="Genomic_DNA"/>
</dbReference>
<organism evidence="1">
    <name type="scientific">Bacillus amyloliquefaciens</name>
    <name type="common">Bacillus velezensis</name>
    <dbReference type="NCBI Taxonomy" id="1390"/>
    <lineage>
        <taxon>Bacteria</taxon>
        <taxon>Bacillati</taxon>
        <taxon>Bacillota</taxon>
        <taxon>Bacilli</taxon>
        <taxon>Bacillales</taxon>
        <taxon>Bacillaceae</taxon>
        <taxon>Bacillus</taxon>
        <taxon>Bacillus amyloliquefaciens group</taxon>
    </lineage>
</organism>
<dbReference type="AlphaFoldDB" id="Q44694"/>
<feature type="non-terminal residue" evidence="1">
    <location>
        <position position="44"/>
    </location>
</feature>
<protein>
    <submittedName>
        <fullName evidence="1">TrpE gene (3' end) and trpD gene (5' end)</fullName>
    </submittedName>
</protein>
<reference evidence="1" key="1">
    <citation type="journal article" date="1984" name="J. Bacteriol.">
        <title>Construction of a promoter-probe vector for a Bacillus subtilis host by using the trpD+ gene of Bacillus amyloliquefaciens.</title>
        <authorList>
            <person name="Yoshimura K."/>
            <person name="Uemura J."/>
            <person name="Seki T."/>
            <person name="Oshima Y."/>
        </authorList>
    </citation>
    <scope>NUCLEOTIDE SEQUENCE</scope>
</reference>